<feature type="transmembrane region" description="Helical" evidence="1">
    <location>
        <begin position="6"/>
        <end position="26"/>
    </location>
</feature>
<evidence type="ECO:0000313" key="2">
    <source>
        <dbReference type="EMBL" id="PWZ00739.1"/>
    </source>
</evidence>
<dbReference type="OrthoDB" id="2555979at2759"/>
<keyword evidence="1" id="KW-1133">Transmembrane helix</keyword>
<gene>
    <name evidence="2" type="ORF">BCV70DRAFT_144101</name>
</gene>
<dbReference type="Proteomes" id="UP000246740">
    <property type="component" value="Unassembled WGS sequence"/>
</dbReference>
<evidence type="ECO:0000256" key="1">
    <source>
        <dbReference type="SAM" id="Phobius"/>
    </source>
</evidence>
<evidence type="ECO:0000313" key="3">
    <source>
        <dbReference type="Proteomes" id="UP000246740"/>
    </source>
</evidence>
<accession>A0A317XTR5</accession>
<name>A0A317XTR5_9BASI</name>
<dbReference type="STRING" id="1882483.A0A317XTR5"/>
<protein>
    <submittedName>
        <fullName evidence="2">Uncharacterized protein</fullName>
    </submittedName>
</protein>
<feature type="non-terminal residue" evidence="2">
    <location>
        <position position="276"/>
    </location>
</feature>
<organism evidence="2 3">
    <name type="scientific">Testicularia cyperi</name>
    <dbReference type="NCBI Taxonomy" id="1882483"/>
    <lineage>
        <taxon>Eukaryota</taxon>
        <taxon>Fungi</taxon>
        <taxon>Dikarya</taxon>
        <taxon>Basidiomycota</taxon>
        <taxon>Ustilaginomycotina</taxon>
        <taxon>Ustilaginomycetes</taxon>
        <taxon>Ustilaginales</taxon>
        <taxon>Anthracoideaceae</taxon>
        <taxon>Testicularia</taxon>
    </lineage>
</organism>
<feature type="non-terminal residue" evidence="2">
    <location>
        <position position="1"/>
    </location>
</feature>
<sequence length="276" mass="29978">VLSKGLKGFVVIVIAYLAVNGFWALVRPELYSRCNHGHALRRGYHHDGAGSFQHGEGPHQNPALPMALPVHLALLAPLGPPSPKKYLPNKVWECIEATPGKILTISAPIEWRGQHVQVAPSLAGSEVTFVWDGKVGPPPPPSINMWRRDGPHGNGNEQARFQTDDDAEWNFRGGKGNLKTGDVNEPNRVLTSSNYSAVYEVKVPPAAEWTKANISPSDVRICSLRELNMTGIGLFPAAGIPPNHAPHSPGFDKIATLFKTVVHLPSNFTRVPMRAG</sequence>
<keyword evidence="1" id="KW-0812">Transmembrane</keyword>
<proteinExistence type="predicted"/>
<keyword evidence="1" id="KW-0472">Membrane</keyword>
<dbReference type="InParanoid" id="A0A317XTR5"/>
<reference evidence="2 3" key="1">
    <citation type="journal article" date="2018" name="Mol. Biol. Evol.">
        <title>Broad Genomic Sampling Reveals a Smut Pathogenic Ancestry of the Fungal Clade Ustilaginomycotina.</title>
        <authorList>
            <person name="Kijpornyongpan T."/>
            <person name="Mondo S.J."/>
            <person name="Barry K."/>
            <person name="Sandor L."/>
            <person name="Lee J."/>
            <person name="Lipzen A."/>
            <person name="Pangilinan J."/>
            <person name="LaButti K."/>
            <person name="Hainaut M."/>
            <person name="Henrissat B."/>
            <person name="Grigoriev I.V."/>
            <person name="Spatafora J.W."/>
            <person name="Aime M.C."/>
        </authorList>
    </citation>
    <scope>NUCLEOTIDE SEQUENCE [LARGE SCALE GENOMIC DNA]</scope>
    <source>
        <strain evidence="2 3">MCA 3645</strain>
    </source>
</reference>
<dbReference type="EMBL" id="KZ819192">
    <property type="protein sequence ID" value="PWZ00739.1"/>
    <property type="molecule type" value="Genomic_DNA"/>
</dbReference>
<keyword evidence="3" id="KW-1185">Reference proteome</keyword>
<dbReference type="AlphaFoldDB" id="A0A317XTR5"/>